<feature type="compositionally biased region" description="Acidic residues" evidence="1">
    <location>
        <begin position="43"/>
        <end position="52"/>
    </location>
</feature>
<evidence type="ECO:0000313" key="3">
    <source>
        <dbReference type="Proteomes" id="UP000228934"/>
    </source>
</evidence>
<dbReference type="Proteomes" id="UP000228934">
    <property type="component" value="Unassembled WGS sequence"/>
</dbReference>
<keyword evidence="3" id="KW-1185">Reference proteome</keyword>
<sequence length="109" mass="12604">MDCIRDCFVTGKWEADKDAEKMLEEDEELYGDFEDLETGKSEGEDEEGDEEAGDKGAPAEEDQKNQRLMKKRKLKERFDMEYDDGDAEATYFDDLKGEMQKQAEGVRDL</sequence>
<reference evidence="3" key="1">
    <citation type="journal article" date="2017" name="Nat. Commun.">
        <title>The North American bullfrog draft genome provides insight into hormonal regulation of long noncoding RNA.</title>
        <authorList>
            <person name="Hammond S.A."/>
            <person name="Warren R.L."/>
            <person name="Vandervalk B.P."/>
            <person name="Kucuk E."/>
            <person name="Khan H."/>
            <person name="Gibb E.A."/>
            <person name="Pandoh P."/>
            <person name="Kirk H."/>
            <person name="Zhao Y."/>
            <person name="Jones M."/>
            <person name="Mungall A.J."/>
            <person name="Coope R."/>
            <person name="Pleasance S."/>
            <person name="Moore R.A."/>
            <person name="Holt R.A."/>
            <person name="Round J.M."/>
            <person name="Ohora S."/>
            <person name="Walle B.V."/>
            <person name="Veldhoen N."/>
            <person name="Helbing C.C."/>
            <person name="Birol I."/>
        </authorList>
    </citation>
    <scope>NUCLEOTIDE SEQUENCE [LARGE SCALE GENOMIC DNA]</scope>
</reference>
<gene>
    <name evidence="2" type="ORF">AB205_0024230</name>
</gene>
<evidence type="ECO:0000256" key="1">
    <source>
        <dbReference type="SAM" id="MobiDB-lite"/>
    </source>
</evidence>
<organism evidence="2 3">
    <name type="scientific">Aquarana catesbeiana</name>
    <name type="common">American bullfrog</name>
    <name type="synonym">Rana catesbeiana</name>
    <dbReference type="NCBI Taxonomy" id="8400"/>
    <lineage>
        <taxon>Eukaryota</taxon>
        <taxon>Metazoa</taxon>
        <taxon>Chordata</taxon>
        <taxon>Craniata</taxon>
        <taxon>Vertebrata</taxon>
        <taxon>Euteleostomi</taxon>
        <taxon>Amphibia</taxon>
        <taxon>Batrachia</taxon>
        <taxon>Anura</taxon>
        <taxon>Neobatrachia</taxon>
        <taxon>Ranoidea</taxon>
        <taxon>Ranidae</taxon>
        <taxon>Aquarana</taxon>
    </lineage>
</organism>
<accession>A0A2G9SB03</accession>
<name>A0A2G9SB03_AQUCT</name>
<feature type="region of interest" description="Disordered" evidence="1">
    <location>
        <begin position="26"/>
        <end position="70"/>
    </location>
</feature>
<evidence type="ECO:0000313" key="2">
    <source>
        <dbReference type="EMBL" id="PIO36653.1"/>
    </source>
</evidence>
<proteinExistence type="predicted"/>
<feature type="compositionally biased region" description="Acidic residues" evidence="1">
    <location>
        <begin position="26"/>
        <end position="36"/>
    </location>
</feature>
<feature type="compositionally biased region" description="Basic and acidic residues" evidence="1">
    <location>
        <begin position="53"/>
        <end position="65"/>
    </location>
</feature>
<feature type="non-terminal residue" evidence="2">
    <location>
        <position position="109"/>
    </location>
</feature>
<dbReference type="OrthoDB" id="10260897at2759"/>
<dbReference type="AlphaFoldDB" id="A0A2G9SB03"/>
<protein>
    <submittedName>
        <fullName evidence="2">Uncharacterized protein</fullName>
    </submittedName>
</protein>
<dbReference type="EMBL" id="KV926528">
    <property type="protein sequence ID" value="PIO36653.1"/>
    <property type="molecule type" value="Genomic_DNA"/>
</dbReference>